<name>A0ABU6QWT9_9FABA</name>
<dbReference type="Proteomes" id="UP001341840">
    <property type="component" value="Unassembled WGS sequence"/>
</dbReference>
<accession>A0ABU6QWT9</accession>
<proteinExistence type="predicted"/>
<protein>
    <submittedName>
        <fullName evidence="1">Uncharacterized protein</fullName>
    </submittedName>
</protein>
<keyword evidence="2" id="KW-1185">Reference proteome</keyword>
<gene>
    <name evidence="1" type="ORF">PIB30_101314</name>
</gene>
<comment type="caution">
    <text evidence="1">The sequence shown here is derived from an EMBL/GenBank/DDBJ whole genome shotgun (WGS) entry which is preliminary data.</text>
</comment>
<evidence type="ECO:0000313" key="1">
    <source>
        <dbReference type="EMBL" id="MED6116551.1"/>
    </source>
</evidence>
<reference evidence="1 2" key="1">
    <citation type="journal article" date="2023" name="Plants (Basel)">
        <title>Bridging the Gap: Combining Genomics and Transcriptomics Approaches to Understand Stylosanthes scabra, an Orphan Legume from the Brazilian Caatinga.</title>
        <authorList>
            <person name="Ferreira-Neto J.R.C."/>
            <person name="da Silva M.D."/>
            <person name="Binneck E."/>
            <person name="de Melo N.F."/>
            <person name="da Silva R.H."/>
            <person name="de Melo A.L.T.M."/>
            <person name="Pandolfi V."/>
            <person name="Bustamante F.O."/>
            <person name="Brasileiro-Vidal A.C."/>
            <person name="Benko-Iseppon A.M."/>
        </authorList>
    </citation>
    <scope>NUCLEOTIDE SEQUENCE [LARGE SCALE GENOMIC DNA]</scope>
    <source>
        <tissue evidence="1">Leaves</tissue>
    </source>
</reference>
<dbReference type="EMBL" id="JASCZI010002948">
    <property type="protein sequence ID" value="MED6116551.1"/>
    <property type="molecule type" value="Genomic_DNA"/>
</dbReference>
<organism evidence="1 2">
    <name type="scientific">Stylosanthes scabra</name>
    <dbReference type="NCBI Taxonomy" id="79078"/>
    <lineage>
        <taxon>Eukaryota</taxon>
        <taxon>Viridiplantae</taxon>
        <taxon>Streptophyta</taxon>
        <taxon>Embryophyta</taxon>
        <taxon>Tracheophyta</taxon>
        <taxon>Spermatophyta</taxon>
        <taxon>Magnoliopsida</taxon>
        <taxon>eudicotyledons</taxon>
        <taxon>Gunneridae</taxon>
        <taxon>Pentapetalae</taxon>
        <taxon>rosids</taxon>
        <taxon>fabids</taxon>
        <taxon>Fabales</taxon>
        <taxon>Fabaceae</taxon>
        <taxon>Papilionoideae</taxon>
        <taxon>50 kb inversion clade</taxon>
        <taxon>dalbergioids sensu lato</taxon>
        <taxon>Dalbergieae</taxon>
        <taxon>Pterocarpus clade</taxon>
        <taxon>Stylosanthes</taxon>
    </lineage>
</organism>
<sequence length="110" mass="13074">MQKSVLVYERWVMQKDEGKFKRREGLRWELFCGDDEWVRVEEDGVRVVFLQNVGSAEFECVRWELGTLKRVLSLLQSVSPTPRREVWRLGVVGAWVIVRWGTRLDIAWHV</sequence>
<evidence type="ECO:0000313" key="2">
    <source>
        <dbReference type="Proteomes" id="UP001341840"/>
    </source>
</evidence>